<organism evidence="2 3">
    <name type="scientific">Kuraishia capsulata CBS 1993</name>
    <dbReference type="NCBI Taxonomy" id="1382522"/>
    <lineage>
        <taxon>Eukaryota</taxon>
        <taxon>Fungi</taxon>
        <taxon>Dikarya</taxon>
        <taxon>Ascomycota</taxon>
        <taxon>Saccharomycotina</taxon>
        <taxon>Pichiomycetes</taxon>
        <taxon>Pichiales</taxon>
        <taxon>Pichiaceae</taxon>
        <taxon>Kuraishia</taxon>
    </lineage>
</organism>
<dbReference type="HOGENOM" id="CLU_963336_0_0_1"/>
<dbReference type="RefSeq" id="XP_022459928.1">
    <property type="nucleotide sequence ID" value="XM_022602379.1"/>
</dbReference>
<dbReference type="EMBL" id="HG793128">
    <property type="protein sequence ID" value="CDK27936.1"/>
    <property type="molecule type" value="Genomic_DNA"/>
</dbReference>
<evidence type="ECO:0000313" key="2">
    <source>
        <dbReference type="EMBL" id="CDK27936.1"/>
    </source>
</evidence>
<reference evidence="2" key="2">
    <citation type="submission" date="2014-02" db="EMBL/GenBank/DDBJ databases">
        <title>Complete DNA sequence of /Kuraishia capsulata/ illustrates novel genomic features among budding yeasts (/Saccharomycotina/).</title>
        <authorList>
            <person name="Morales L."/>
            <person name="Noel B."/>
            <person name="Porcel B."/>
            <person name="Marcet-Houben M."/>
            <person name="Hullo M-F."/>
            <person name="Sacerdot C."/>
            <person name="Tekaia F."/>
            <person name="Leh-Louis V."/>
            <person name="Despons L."/>
            <person name="Khanna V."/>
            <person name="Aury J-M."/>
            <person name="Barbe V."/>
            <person name="Couloux A."/>
            <person name="Labadie K."/>
            <person name="Pelletier E."/>
            <person name="Souciet J-L."/>
            <person name="Boekhout T."/>
            <person name="Gabaldon T."/>
            <person name="Wincker P."/>
            <person name="Dujon B."/>
        </authorList>
    </citation>
    <scope>NUCLEOTIDE SEQUENCE</scope>
    <source>
        <strain evidence="2">CBS 1993</strain>
    </source>
</reference>
<evidence type="ECO:0000313" key="3">
    <source>
        <dbReference type="Proteomes" id="UP000019384"/>
    </source>
</evidence>
<name>W6MMX0_9ASCO</name>
<keyword evidence="3" id="KW-1185">Reference proteome</keyword>
<gene>
    <name evidence="2" type="ORF">KUCA_T00003916001</name>
</gene>
<protein>
    <submittedName>
        <fullName evidence="2">Uncharacterized protein</fullName>
    </submittedName>
</protein>
<dbReference type="AlphaFoldDB" id="W6MMX0"/>
<evidence type="ECO:0000256" key="1">
    <source>
        <dbReference type="SAM" id="MobiDB-lite"/>
    </source>
</evidence>
<dbReference type="Proteomes" id="UP000019384">
    <property type="component" value="Unassembled WGS sequence"/>
</dbReference>
<dbReference type="STRING" id="1382522.W6MMX0"/>
<feature type="region of interest" description="Disordered" evidence="1">
    <location>
        <begin position="242"/>
        <end position="289"/>
    </location>
</feature>
<accession>W6MMX0</accession>
<sequence length="289" mass="31308">MAATRIKADEAMATPVHVDIPTTREIRLGSDAGIHRSASINSARNILPQRSPRVRQCLVEPSSRRLSMSPQALQAEIGYLEDRRRSSLSVLSDAVDVGPQPLSEFSGSGATRRRSSLRNLTPEAIIDSMEREQESVVLRLMNEIYSLKQQNTELKQQLAGALSSSASTTGSSFSSYGRGNSLSLSLGNNVARSGSVSLRHPPAAQPSNTLDVDYDFRKLRKKEDQAVFNDYSLTPAFAATRTQKAPIDSARSPSPPTLENTPLSTPPIEVVPRSFGDGDVSPKNSSFVV</sequence>
<dbReference type="OrthoDB" id="4026704at2759"/>
<proteinExistence type="predicted"/>
<dbReference type="GeneID" id="34521316"/>
<reference evidence="2" key="1">
    <citation type="submission" date="2013-12" db="EMBL/GenBank/DDBJ databases">
        <authorList>
            <person name="Genoscope - CEA"/>
        </authorList>
    </citation>
    <scope>NUCLEOTIDE SEQUENCE</scope>
    <source>
        <strain evidence="2">CBS 1993</strain>
    </source>
</reference>